<dbReference type="InterPro" id="IPR029016">
    <property type="entry name" value="GAF-like_dom_sf"/>
</dbReference>
<keyword evidence="6" id="KW-0548">Nucleotidyltransferase</keyword>
<dbReference type="SMART" id="SM00267">
    <property type="entry name" value="GGDEF"/>
    <property type="match status" value="1"/>
</dbReference>
<dbReference type="SMART" id="SM00065">
    <property type="entry name" value="GAF"/>
    <property type="match status" value="1"/>
</dbReference>
<evidence type="ECO:0000256" key="1">
    <source>
        <dbReference type="ARBA" id="ARBA00001946"/>
    </source>
</evidence>
<evidence type="ECO:0000313" key="7">
    <source>
        <dbReference type="EMBL" id="SBT20724.1"/>
    </source>
</evidence>
<dbReference type="InterPro" id="IPR000014">
    <property type="entry name" value="PAS"/>
</dbReference>
<dbReference type="Pfam" id="PF00990">
    <property type="entry name" value="GGDEF"/>
    <property type="match status" value="1"/>
</dbReference>
<dbReference type="Pfam" id="PF13185">
    <property type="entry name" value="GAF_2"/>
    <property type="match status" value="1"/>
</dbReference>
<dbReference type="EMBL" id="FLRA01000014">
    <property type="protein sequence ID" value="SBT17977.1"/>
    <property type="molecule type" value="Genomic_DNA"/>
</dbReference>
<dbReference type="GO" id="GO:0052621">
    <property type="term" value="F:diguanylate cyclase activity"/>
    <property type="evidence" value="ECO:0007669"/>
    <property type="project" value="UniProtKB-EC"/>
</dbReference>
<dbReference type="InterPro" id="IPR050469">
    <property type="entry name" value="Diguanylate_Cyclase"/>
</dbReference>
<dbReference type="InterPro" id="IPR035965">
    <property type="entry name" value="PAS-like_dom_sf"/>
</dbReference>
<dbReference type="SUPFAM" id="SSF55073">
    <property type="entry name" value="Nucleotide cyclase"/>
    <property type="match status" value="1"/>
</dbReference>
<dbReference type="FunFam" id="3.30.70.270:FF:000001">
    <property type="entry name" value="Diguanylate cyclase domain protein"/>
    <property type="match status" value="1"/>
</dbReference>
<dbReference type="InterPro" id="IPR003018">
    <property type="entry name" value="GAF"/>
</dbReference>
<dbReference type="EMBL" id="FLRB01000008">
    <property type="protein sequence ID" value="SBT20724.1"/>
    <property type="molecule type" value="Genomic_DNA"/>
</dbReference>
<dbReference type="OrthoDB" id="9812358at2"/>
<dbReference type="Gene3D" id="3.30.450.40">
    <property type="match status" value="1"/>
</dbReference>
<dbReference type="Proteomes" id="UP000092840">
    <property type="component" value="Unassembled WGS sequence"/>
</dbReference>
<dbReference type="PROSITE" id="PS50887">
    <property type="entry name" value="GGDEF"/>
    <property type="match status" value="1"/>
</dbReference>
<dbReference type="PANTHER" id="PTHR45138">
    <property type="entry name" value="REGULATORY COMPONENTS OF SENSORY TRANSDUCTION SYSTEM"/>
    <property type="match status" value="1"/>
</dbReference>
<evidence type="ECO:0000313" key="6">
    <source>
        <dbReference type="EMBL" id="SBT17977.1"/>
    </source>
</evidence>
<dbReference type="InterPro" id="IPR013767">
    <property type="entry name" value="PAS_fold"/>
</dbReference>
<keyword evidence="8" id="KW-1185">Reference proteome</keyword>
<dbReference type="RefSeq" id="WP_083202915.1">
    <property type="nucleotide sequence ID" value="NZ_FLRA01000014.1"/>
</dbReference>
<keyword evidence="6" id="KW-0808">Transferase</keyword>
<dbReference type="GO" id="GO:0006355">
    <property type="term" value="P:regulation of DNA-templated transcription"/>
    <property type="evidence" value="ECO:0007669"/>
    <property type="project" value="InterPro"/>
</dbReference>
<gene>
    <name evidence="6" type="primary">ydaM_8</name>
    <name evidence="7" type="synonym">ydaM_3</name>
    <name evidence="6" type="ORF">MGA5115_02094</name>
    <name evidence="7" type="ORF">MGA5116_01311</name>
</gene>
<comment type="catalytic activity">
    <reaction evidence="3">
        <text>2 GTP = 3',3'-c-di-GMP + 2 diphosphate</text>
        <dbReference type="Rhea" id="RHEA:24898"/>
        <dbReference type="ChEBI" id="CHEBI:33019"/>
        <dbReference type="ChEBI" id="CHEBI:37565"/>
        <dbReference type="ChEBI" id="CHEBI:58805"/>
        <dbReference type="EC" id="2.7.7.65"/>
    </reaction>
</comment>
<dbReference type="AlphaFoldDB" id="A0A1C3JS75"/>
<dbReference type="EC" id="2.7.7.65" evidence="2"/>
<proteinExistence type="predicted"/>
<name>A0A1C3JS75_9GAMM</name>
<dbReference type="InterPro" id="IPR043128">
    <property type="entry name" value="Rev_trsase/Diguanyl_cyclase"/>
</dbReference>
<dbReference type="CDD" id="cd01949">
    <property type="entry name" value="GGDEF"/>
    <property type="match status" value="1"/>
</dbReference>
<dbReference type="PANTHER" id="PTHR45138:SF9">
    <property type="entry name" value="DIGUANYLATE CYCLASE DGCM-RELATED"/>
    <property type="match status" value="1"/>
</dbReference>
<reference evidence="7 8" key="1">
    <citation type="submission" date="2016-06" db="EMBL/GenBank/DDBJ databases">
        <authorList>
            <person name="Rodrigo-Torres L."/>
            <person name="Arahal D.R."/>
        </authorList>
    </citation>
    <scope>NUCLEOTIDE SEQUENCE [LARGE SCALE GENOMIC DNA]</scope>
    <source>
        <strain evidence="7 8">CECT 5116</strain>
    </source>
</reference>
<dbReference type="PROSITE" id="PS50112">
    <property type="entry name" value="PAS"/>
    <property type="match status" value="1"/>
</dbReference>
<evidence type="ECO:0000256" key="2">
    <source>
        <dbReference type="ARBA" id="ARBA00012528"/>
    </source>
</evidence>
<sequence>MLQPTTCDQKFAITHVLDIDALRNVLRRFQSASGVSVWISEQNEQFIVAGSSHYDASFCFQFVVHIDDCLPVVLSLDGRSFKVGESTLPLSVPTVVNTVRAGIVDVLQVMVEKELLARKNSQNDIQLESPFHLQTILDALPTPMGWSNAENDNIEYINAAFEALFGYKQADIPNLQQWFEKAFPDEAYRQKNRLLWQEQIVQRKVGDKETKMQPVEVTCKDGSVRNVLISATSVGNKRLVNYSDMTSYWQIQNRLSAHREMLEMIAKGQSLASILEKIVFQVQSESKDSICSVLLLDEHNKLRSAAAPDLPEFYTKAIDGLKIGPSVGSCGTASYLKERVIVADISEHEYWRGFETLAARANLAACWSDPILSSSGEVLGTFAIYHPYPTHPTQNDIDLISFASNLASVAIENRQSRDELERKAYYDDLTGLANRRYFFEYASKVLKELLDGNGYYSMIMLDIDHFKLVNDQYGHEIGDLVLRKVAQTMIKTLDDTGLVGRIGGEEFAVILPHIGKQEAFDIAECLRIAVSQLMITTPSQGHVKVTISAGLAQCCEGEEGAIGIDQLFKRADTALYQAKTAGRNRVMVFNTTQ</sequence>
<evidence type="ECO:0000313" key="8">
    <source>
        <dbReference type="Proteomes" id="UP000092840"/>
    </source>
</evidence>
<feature type="domain" description="PAS" evidence="4">
    <location>
        <begin position="129"/>
        <end position="204"/>
    </location>
</feature>
<dbReference type="NCBIfam" id="TIGR00254">
    <property type="entry name" value="GGDEF"/>
    <property type="match status" value="1"/>
</dbReference>
<dbReference type="Gene3D" id="3.30.450.20">
    <property type="entry name" value="PAS domain"/>
    <property type="match status" value="1"/>
</dbReference>
<dbReference type="Proteomes" id="UP000092871">
    <property type="component" value="Unassembled WGS sequence"/>
</dbReference>
<dbReference type="Gene3D" id="3.30.70.270">
    <property type="match status" value="1"/>
</dbReference>
<dbReference type="SUPFAM" id="SSF55781">
    <property type="entry name" value="GAF domain-like"/>
    <property type="match status" value="1"/>
</dbReference>
<evidence type="ECO:0000256" key="3">
    <source>
        <dbReference type="ARBA" id="ARBA00034247"/>
    </source>
</evidence>
<protein>
    <recommendedName>
        <fullName evidence="2">diguanylate cyclase</fullName>
        <ecNumber evidence="2">2.7.7.65</ecNumber>
    </recommendedName>
</protein>
<dbReference type="CDD" id="cd00130">
    <property type="entry name" value="PAS"/>
    <property type="match status" value="1"/>
</dbReference>
<evidence type="ECO:0000313" key="9">
    <source>
        <dbReference type="Proteomes" id="UP000092871"/>
    </source>
</evidence>
<dbReference type="InterPro" id="IPR000160">
    <property type="entry name" value="GGDEF_dom"/>
</dbReference>
<comment type="cofactor">
    <cofactor evidence="1">
        <name>Mg(2+)</name>
        <dbReference type="ChEBI" id="CHEBI:18420"/>
    </cofactor>
</comment>
<dbReference type="NCBIfam" id="TIGR00229">
    <property type="entry name" value="sensory_box"/>
    <property type="match status" value="1"/>
</dbReference>
<accession>A0A1C3JS75</accession>
<dbReference type="InterPro" id="IPR029787">
    <property type="entry name" value="Nucleotide_cyclase"/>
</dbReference>
<evidence type="ECO:0000259" key="4">
    <source>
        <dbReference type="PROSITE" id="PS50112"/>
    </source>
</evidence>
<dbReference type="Pfam" id="PF00989">
    <property type="entry name" value="PAS"/>
    <property type="match status" value="1"/>
</dbReference>
<feature type="domain" description="GGDEF" evidence="5">
    <location>
        <begin position="454"/>
        <end position="591"/>
    </location>
</feature>
<reference evidence="6 9" key="2">
    <citation type="submission" date="2016-06" db="EMBL/GenBank/DDBJ databases">
        <authorList>
            <person name="Kjaerup R.B."/>
            <person name="Dalgaard T.S."/>
            <person name="Juul-Madsen H.R."/>
        </authorList>
    </citation>
    <scope>NUCLEOTIDE SEQUENCE [LARGE SCALE GENOMIC DNA]</scope>
    <source>
        <strain evidence="6 9">CECT 5115</strain>
    </source>
</reference>
<evidence type="ECO:0000259" key="5">
    <source>
        <dbReference type="PROSITE" id="PS50887"/>
    </source>
</evidence>
<dbReference type="SUPFAM" id="SSF55785">
    <property type="entry name" value="PYP-like sensor domain (PAS domain)"/>
    <property type="match status" value="1"/>
</dbReference>
<organism evidence="6 9">
    <name type="scientific">Marinomonas gallaica</name>
    <dbReference type="NCBI Taxonomy" id="1806667"/>
    <lineage>
        <taxon>Bacteria</taxon>
        <taxon>Pseudomonadati</taxon>
        <taxon>Pseudomonadota</taxon>
        <taxon>Gammaproteobacteria</taxon>
        <taxon>Oceanospirillales</taxon>
        <taxon>Oceanospirillaceae</taxon>
        <taxon>Marinomonas</taxon>
    </lineage>
</organism>